<sequence length="66" mass="7421">MLDASGDRLDNMTLLRADAALVPSSGRTALRRAMDTLIAIARVVRVAPCCPRTRLRCFFYFSTRLF</sequence>
<dbReference type="AlphaFoldDB" id="B0RQB6"/>
<dbReference type="EMBL" id="AM920689">
    <property type="protein sequence ID" value="CAP50651.1"/>
    <property type="molecule type" value="Genomic_DNA"/>
</dbReference>
<evidence type="ECO:0000313" key="1">
    <source>
        <dbReference type="EMBL" id="CAP50651.1"/>
    </source>
</evidence>
<protein>
    <submittedName>
        <fullName evidence="1">Uncharacterized protein</fullName>
    </submittedName>
</protein>
<reference evidence="1 2" key="1">
    <citation type="journal article" date="2008" name="J. Biotechnol.">
        <title>The genome of Xanthomonas campestris pv. campestris B100 and its use for the reconstruction of metabolic pathways involved in xanthan biosynthesis.</title>
        <authorList>
            <person name="Vorholter F.J."/>
            <person name="Schneiker S."/>
            <person name="Goesmann A."/>
            <person name="Krause L."/>
            <person name="Bekel T."/>
            <person name="Kaiser O."/>
            <person name="Linke B."/>
            <person name="Patschkowski T."/>
            <person name="Ruckert C."/>
            <person name="Schmid J."/>
            <person name="Sidhu V.K."/>
            <person name="Sieber V."/>
            <person name="Tauch A."/>
            <person name="Watt S.A."/>
            <person name="Weisshaar B."/>
            <person name="Becker A."/>
            <person name="Niehaus K."/>
            <person name="Puhler A."/>
        </authorList>
    </citation>
    <scope>NUCLEOTIDE SEQUENCE [LARGE SCALE GENOMIC DNA]</scope>
    <source>
        <strain evidence="1 2">B100</strain>
    </source>
</reference>
<gene>
    <name evidence="1" type="ORF">XCCB100_1301</name>
</gene>
<proteinExistence type="predicted"/>
<dbReference type="HOGENOM" id="CLU_2830243_0_0_6"/>
<evidence type="ECO:0000313" key="2">
    <source>
        <dbReference type="Proteomes" id="UP000001188"/>
    </source>
</evidence>
<accession>B0RQB6</accession>
<dbReference type="Proteomes" id="UP000001188">
    <property type="component" value="Chromosome"/>
</dbReference>
<name>B0RQB6_XANCB</name>
<organism evidence="1 2">
    <name type="scientific">Xanthomonas campestris pv. campestris (strain B100)</name>
    <dbReference type="NCBI Taxonomy" id="509169"/>
    <lineage>
        <taxon>Bacteria</taxon>
        <taxon>Pseudomonadati</taxon>
        <taxon>Pseudomonadota</taxon>
        <taxon>Gammaproteobacteria</taxon>
        <taxon>Lysobacterales</taxon>
        <taxon>Lysobacteraceae</taxon>
        <taxon>Xanthomonas</taxon>
    </lineage>
</organism>
<dbReference type="KEGG" id="xca:xcc-b100_1301"/>